<evidence type="ECO:0000313" key="3">
    <source>
        <dbReference type="Proteomes" id="UP000649617"/>
    </source>
</evidence>
<dbReference type="EMBL" id="CAJNIZ010003278">
    <property type="protein sequence ID" value="CAE7220667.1"/>
    <property type="molecule type" value="Genomic_DNA"/>
</dbReference>
<reference evidence="2" key="1">
    <citation type="submission" date="2021-02" db="EMBL/GenBank/DDBJ databases">
        <authorList>
            <person name="Dougan E. K."/>
            <person name="Rhodes N."/>
            <person name="Thang M."/>
            <person name="Chan C."/>
        </authorList>
    </citation>
    <scope>NUCLEOTIDE SEQUENCE</scope>
</reference>
<gene>
    <name evidence="2" type="ORF">SPIL2461_LOCUS2887</name>
</gene>
<protein>
    <submittedName>
        <fullName evidence="2">Uncharacterized protein</fullName>
    </submittedName>
</protein>
<comment type="caution">
    <text evidence="2">The sequence shown here is derived from an EMBL/GenBank/DDBJ whole genome shotgun (WGS) entry which is preliminary data.</text>
</comment>
<organism evidence="2 3">
    <name type="scientific">Symbiodinium pilosum</name>
    <name type="common">Dinoflagellate</name>
    <dbReference type="NCBI Taxonomy" id="2952"/>
    <lineage>
        <taxon>Eukaryota</taxon>
        <taxon>Sar</taxon>
        <taxon>Alveolata</taxon>
        <taxon>Dinophyceae</taxon>
        <taxon>Suessiales</taxon>
        <taxon>Symbiodiniaceae</taxon>
        <taxon>Symbiodinium</taxon>
    </lineage>
</organism>
<name>A0A812K541_SYMPI</name>
<keyword evidence="3" id="KW-1185">Reference proteome</keyword>
<dbReference type="AlphaFoldDB" id="A0A812K541"/>
<dbReference type="OrthoDB" id="433861at2759"/>
<feature type="non-terminal residue" evidence="2">
    <location>
        <position position="155"/>
    </location>
</feature>
<sequence>MASAVLAVLLVAASMASLMQEASAEGLRGDAQNRTAVKGVSFLSTSATATAPGCSKADEAIMTKLGGGNADGTFPKYLATCGHRNYNIFFGFNSANFASCVEGDTGISMTCARCFIQSAKYGADNCKWSCLFGSWCGSACLSCVASANKATADCA</sequence>
<feature type="signal peptide" evidence="1">
    <location>
        <begin position="1"/>
        <end position="24"/>
    </location>
</feature>
<feature type="chain" id="PRO_5032782138" evidence="1">
    <location>
        <begin position="25"/>
        <end position="155"/>
    </location>
</feature>
<evidence type="ECO:0000256" key="1">
    <source>
        <dbReference type="SAM" id="SignalP"/>
    </source>
</evidence>
<dbReference type="Proteomes" id="UP000649617">
    <property type="component" value="Unassembled WGS sequence"/>
</dbReference>
<accession>A0A812K541</accession>
<evidence type="ECO:0000313" key="2">
    <source>
        <dbReference type="EMBL" id="CAE7220667.1"/>
    </source>
</evidence>
<keyword evidence="1" id="KW-0732">Signal</keyword>
<proteinExistence type="predicted"/>